<keyword evidence="3" id="KW-1185">Reference proteome</keyword>
<proteinExistence type="predicted"/>
<name>A0AAV4N4T0_CAEEX</name>
<evidence type="ECO:0000256" key="1">
    <source>
        <dbReference type="SAM" id="MobiDB-lite"/>
    </source>
</evidence>
<comment type="caution">
    <text evidence="2">The sequence shown here is derived from an EMBL/GenBank/DDBJ whole genome shotgun (WGS) entry which is preliminary data.</text>
</comment>
<dbReference type="Proteomes" id="UP001054945">
    <property type="component" value="Unassembled WGS sequence"/>
</dbReference>
<organism evidence="2 3">
    <name type="scientific">Caerostris extrusa</name>
    <name type="common">Bark spider</name>
    <name type="synonym">Caerostris bankana</name>
    <dbReference type="NCBI Taxonomy" id="172846"/>
    <lineage>
        <taxon>Eukaryota</taxon>
        <taxon>Metazoa</taxon>
        <taxon>Ecdysozoa</taxon>
        <taxon>Arthropoda</taxon>
        <taxon>Chelicerata</taxon>
        <taxon>Arachnida</taxon>
        <taxon>Araneae</taxon>
        <taxon>Araneomorphae</taxon>
        <taxon>Entelegynae</taxon>
        <taxon>Araneoidea</taxon>
        <taxon>Araneidae</taxon>
        <taxon>Caerostris</taxon>
    </lineage>
</organism>
<dbReference type="EMBL" id="BPLR01002965">
    <property type="protein sequence ID" value="GIX79693.1"/>
    <property type="molecule type" value="Genomic_DNA"/>
</dbReference>
<protein>
    <submittedName>
        <fullName evidence="2">Uncharacterized protein</fullName>
    </submittedName>
</protein>
<gene>
    <name evidence="2" type="ORF">CEXT_235701</name>
</gene>
<reference evidence="2 3" key="1">
    <citation type="submission" date="2021-06" db="EMBL/GenBank/DDBJ databases">
        <title>Caerostris extrusa draft genome.</title>
        <authorList>
            <person name="Kono N."/>
            <person name="Arakawa K."/>
        </authorList>
    </citation>
    <scope>NUCLEOTIDE SEQUENCE [LARGE SCALE GENOMIC DNA]</scope>
</reference>
<accession>A0AAV4N4T0</accession>
<dbReference type="AlphaFoldDB" id="A0AAV4N4T0"/>
<feature type="region of interest" description="Disordered" evidence="1">
    <location>
        <begin position="39"/>
        <end position="73"/>
    </location>
</feature>
<feature type="compositionally biased region" description="Low complexity" evidence="1">
    <location>
        <begin position="39"/>
        <end position="51"/>
    </location>
</feature>
<evidence type="ECO:0000313" key="2">
    <source>
        <dbReference type="EMBL" id="GIX79693.1"/>
    </source>
</evidence>
<evidence type="ECO:0000313" key="3">
    <source>
        <dbReference type="Proteomes" id="UP001054945"/>
    </source>
</evidence>
<sequence>MQFQSGLQDHLSWPPVVEINEAPSNADIYEINNRIHYQRQSSTKTKSQMSQNRPEAVANPLSTSGAVLRTGGC</sequence>